<dbReference type="EMBL" id="HG996471">
    <property type="protein sequence ID" value="CAG1846365.1"/>
    <property type="molecule type" value="Genomic_DNA"/>
</dbReference>
<sequence length="126" mass="14201">MLIHFASRAGRVEKGREASRAERANGLRAILRRRIVKLFSGVEGFGGEREGKERKKGFADRFAVTLTRVMFEFLLFVLIWEGVAESGYGVNQSSWGEGNGVKWERKLLSHGRIEQRLLDSSFPASS</sequence>
<gene>
    <name evidence="1" type="ORF">GSMUA_161600.1</name>
</gene>
<evidence type="ECO:0000313" key="3">
    <source>
        <dbReference type="Proteomes" id="UP000012960"/>
    </source>
</evidence>
<reference evidence="1" key="1">
    <citation type="submission" date="2021-03" db="EMBL/GenBank/DDBJ databases">
        <authorList>
            <consortium name="Genoscope - CEA"/>
            <person name="William W."/>
        </authorList>
    </citation>
    <scope>NUCLEOTIDE SEQUENCE</scope>
    <source>
        <strain evidence="1">Doubled-haploid Pahang</strain>
    </source>
</reference>
<protein>
    <submittedName>
        <fullName evidence="1">(wild Malaysian banana) hypothetical protein</fullName>
    </submittedName>
</protein>
<name>A0A804JGM4_MUSAM</name>
<organism evidence="2 3">
    <name type="scientific">Musa acuminata subsp. malaccensis</name>
    <name type="common">Wild banana</name>
    <name type="synonym">Musa malaccensis</name>
    <dbReference type="NCBI Taxonomy" id="214687"/>
    <lineage>
        <taxon>Eukaryota</taxon>
        <taxon>Viridiplantae</taxon>
        <taxon>Streptophyta</taxon>
        <taxon>Embryophyta</taxon>
        <taxon>Tracheophyta</taxon>
        <taxon>Spermatophyta</taxon>
        <taxon>Magnoliopsida</taxon>
        <taxon>Liliopsida</taxon>
        <taxon>Zingiberales</taxon>
        <taxon>Musaceae</taxon>
        <taxon>Musa</taxon>
    </lineage>
</organism>
<keyword evidence="3" id="KW-1185">Reference proteome</keyword>
<proteinExistence type="predicted"/>
<dbReference type="Proteomes" id="UP000012960">
    <property type="component" value="Unplaced"/>
</dbReference>
<dbReference type="EnsemblPlants" id="Ma06_t15640.1">
    <property type="protein sequence ID" value="Ma06_p15640.1"/>
    <property type="gene ID" value="Ma06_g15640"/>
</dbReference>
<reference evidence="2" key="2">
    <citation type="submission" date="2021-05" db="UniProtKB">
        <authorList>
            <consortium name="EnsemblPlants"/>
        </authorList>
    </citation>
    <scope>IDENTIFICATION</scope>
    <source>
        <strain evidence="2">subsp. malaccensis</strain>
    </source>
</reference>
<dbReference type="Gramene" id="Ma06_t15640.1">
    <property type="protein sequence ID" value="Ma06_p15640.1"/>
    <property type="gene ID" value="Ma06_g15640"/>
</dbReference>
<dbReference type="InParanoid" id="A0A804JGM4"/>
<dbReference type="AlphaFoldDB" id="A0A804JGM4"/>
<accession>A0A804JGM4</accession>
<evidence type="ECO:0000313" key="2">
    <source>
        <dbReference type="EnsemblPlants" id="Ma06_p15640.1"/>
    </source>
</evidence>
<evidence type="ECO:0000313" key="1">
    <source>
        <dbReference type="EMBL" id="CAG1846365.1"/>
    </source>
</evidence>